<proteinExistence type="predicted"/>
<dbReference type="Proteomes" id="UP000029734">
    <property type="component" value="Unassembled WGS sequence"/>
</dbReference>
<dbReference type="AlphaFoldDB" id="A0A098M4X4"/>
<dbReference type="RefSeq" id="WP_036656661.1">
    <property type="nucleotide sequence ID" value="NZ_JQCR01000003.1"/>
</dbReference>
<gene>
    <name evidence="1" type="ORF">PWYN_23735</name>
</gene>
<keyword evidence="2" id="KW-1185">Reference proteome</keyword>
<comment type="caution">
    <text evidence="1">The sequence shown here is derived from an EMBL/GenBank/DDBJ whole genome shotgun (WGS) entry which is preliminary data.</text>
</comment>
<evidence type="ECO:0000313" key="1">
    <source>
        <dbReference type="EMBL" id="KGE17600.1"/>
    </source>
</evidence>
<evidence type="ECO:0000313" key="2">
    <source>
        <dbReference type="Proteomes" id="UP000029734"/>
    </source>
</evidence>
<organism evidence="1 2">
    <name type="scientific">Paenibacillus wynnii</name>
    <dbReference type="NCBI Taxonomy" id="268407"/>
    <lineage>
        <taxon>Bacteria</taxon>
        <taxon>Bacillati</taxon>
        <taxon>Bacillota</taxon>
        <taxon>Bacilli</taxon>
        <taxon>Bacillales</taxon>
        <taxon>Paenibacillaceae</taxon>
        <taxon>Paenibacillus</taxon>
    </lineage>
</organism>
<sequence length="93" mass="10788">MTEQETKQFGEALAERFWQKEMDLHFAEKRHWDDLSNAASTTKEVQGTFLLLKAASDNHKLFLEIIGTLPHEIRIIFFNHYNQINGNQGGDLL</sequence>
<accession>A0A098M4X4</accession>
<name>A0A098M4X4_9BACL</name>
<dbReference type="STRING" id="268407.PWYN_23735"/>
<protein>
    <submittedName>
        <fullName evidence="1">Uncharacterized protein</fullName>
    </submittedName>
</protein>
<dbReference type="EMBL" id="JQCR01000003">
    <property type="protein sequence ID" value="KGE17600.1"/>
    <property type="molecule type" value="Genomic_DNA"/>
</dbReference>
<reference evidence="1 2" key="1">
    <citation type="submission" date="2014-08" db="EMBL/GenBank/DDBJ databases">
        <authorList>
            <person name="den Bakker H.C."/>
        </authorList>
    </citation>
    <scope>NUCLEOTIDE SEQUENCE [LARGE SCALE GENOMIC DNA]</scope>
    <source>
        <strain evidence="1 2">DSM 18334</strain>
    </source>
</reference>
<reference evidence="1 2" key="2">
    <citation type="submission" date="2014-10" db="EMBL/GenBank/DDBJ databases">
        <title>Comparative genomics of the Paenibacillus odorifer group.</title>
        <authorList>
            <person name="Tsai Y.-C."/>
            <person name="Martin N."/>
            <person name="Korlach J."/>
            <person name="Wiedmann M."/>
        </authorList>
    </citation>
    <scope>NUCLEOTIDE SEQUENCE [LARGE SCALE GENOMIC DNA]</scope>
    <source>
        <strain evidence="1 2">DSM 18334</strain>
    </source>
</reference>